<feature type="region of interest" description="Disordered" evidence="1">
    <location>
        <begin position="157"/>
        <end position="199"/>
    </location>
</feature>
<evidence type="ECO:0000313" key="3">
    <source>
        <dbReference type="EMBL" id="QUC08697.1"/>
    </source>
</evidence>
<proteinExistence type="predicted"/>
<name>A0ABX7Y7B1_9ACTN</name>
<organism evidence="3 4">
    <name type="scientific">Arachnia rubra</name>
    <dbReference type="NCBI Taxonomy" id="1547448"/>
    <lineage>
        <taxon>Bacteria</taxon>
        <taxon>Bacillati</taxon>
        <taxon>Actinomycetota</taxon>
        <taxon>Actinomycetes</taxon>
        <taxon>Propionibacteriales</taxon>
        <taxon>Propionibacteriaceae</taxon>
        <taxon>Arachnia</taxon>
    </lineage>
</organism>
<dbReference type="PROSITE" id="PS51257">
    <property type="entry name" value="PROKAR_LIPOPROTEIN"/>
    <property type="match status" value="1"/>
</dbReference>
<feature type="compositionally biased region" description="Polar residues" evidence="1">
    <location>
        <begin position="157"/>
        <end position="174"/>
    </location>
</feature>
<reference evidence="3 4" key="1">
    <citation type="submission" date="2021-03" db="EMBL/GenBank/DDBJ databases">
        <title>Human Oral Microbial Genomes.</title>
        <authorList>
            <person name="Johnston C.D."/>
            <person name="Chen T."/>
            <person name="Dewhirst F.E."/>
        </authorList>
    </citation>
    <scope>NUCLEOTIDE SEQUENCE [LARGE SCALE GENOMIC DNA]</scope>
    <source>
        <strain evidence="3 4">DSMZ 100122</strain>
    </source>
</reference>
<keyword evidence="2" id="KW-0732">Signal</keyword>
<keyword evidence="4" id="KW-1185">Reference proteome</keyword>
<evidence type="ECO:0000313" key="4">
    <source>
        <dbReference type="Proteomes" id="UP000678513"/>
    </source>
</evidence>
<evidence type="ECO:0000256" key="1">
    <source>
        <dbReference type="SAM" id="MobiDB-lite"/>
    </source>
</evidence>
<dbReference type="Proteomes" id="UP000678513">
    <property type="component" value="Chromosome"/>
</dbReference>
<feature type="chain" id="PRO_5045384033" evidence="2">
    <location>
        <begin position="23"/>
        <end position="199"/>
    </location>
</feature>
<dbReference type="EMBL" id="CP072384">
    <property type="protein sequence ID" value="QUC08697.1"/>
    <property type="molecule type" value="Genomic_DNA"/>
</dbReference>
<feature type="compositionally biased region" description="Low complexity" evidence="1">
    <location>
        <begin position="25"/>
        <end position="68"/>
    </location>
</feature>
<sequence length="199" mass="20129">MFRRVSATAIALLAVTALGVSACSNSNPASPSSAADQQTSPAASQAATQTKAPDATSAAPSANNSSSDSDLESKILTGQAAGVTFQRLPQLPDMDKILQNVDAQIEPADCASTGLTQLVAGSAGSNDSGVATVLLSTDTAAPGKYKAYAQKCTSVTGTVNGSPLKQTSPWTRHPTSMAPPISLRSRASSNSPPMAKRPI</sequence>
<gene>
    <name evidence="3" type="ORF">J5A65_02835</name>
</gene>
<feature type="region of interest" description="Disordered" evidence="1">
    <location>
        <begin position="25"/>
        <end position="72"/>
    </location>
</feature>
<accession>A0ABX7Y7B1</accession>
<feature type="signal peptide" evidence="2">
    <location>
        <begin position="1"/>
        <end position="22"/>
    </location>
</feature>
<protein>
    <submittedName>
        <fullName evidence="3">Uncharacterized protein</fullName>
    </submittedName>
</protein>
<evidence type="ECO:0000256" key="2">
    <source>
        <dbReference type="SAM" id="SignalP"/>
    </source>
</evidence>
<dbReference type="RefSeq" id="WP_212325086.1">
    <property type="nucleotide sequence ID" value="NZ_AP024463.1"/>
</dbReference>